<dbReference type="CDD" id="cd14014">
    <property type="entry name" value="STKc_PknB_like"/>
    <property type="match status" value="1"/>
</dbReference>
<feature type="domain" description="Protein kinase" evidence="8">
    <location>
        <begin position="33"/>
        <end position="288"/>
    </location>
</feature>
<dbReference type="PROSITE" id="PS00108">
    <property type="entry name" value="PROTEIN_KINASE_ST"/>
    <property type="match status" value="1"/>
</dbReference>
<feature type="region of interest" description="Disordered" evidence="6">
    <location>
        <begin position="267"/>
        <end position="295"/>
    </location>
</feature>
<comment type="caution">
    <text evidence="9">The sequence shown here is derived from an EMBL/GenBank/DDBJ whole genome shotgun (WGS) entry which is preliminary data.</text>
</comment>
<dbReference type="InterPro" id="IPR008271">
    <property type="entry name" value="Ser/Thr_kinase_AS"/>
</dbReference>
<evidence type="ECO:0000313" key="9">
    <source>
        <dbReference type="EMBL" id="GAA0356373.1"/>
    </source>
</evidence>
<feature type="compositionally biased region" description="Polar residues" evidence="6">
    <location>
        <begin position="377"/>
        <end position="392"/>
    </location>
</feature>
<proteinExistence type="predicted"/>
<organism evidence="9 10">
    <name type="scientific">Actinoallomurus spadix</name>
    <dbReference type="NCBI Taxonomy" id="79912"/>
    <lineage>
        <taxon>Bacteria</taxon>
        <taxon>Bacillati</taxon>
        <taxon>Actinomycetota</taxon>
        <taxon>Actinomycetes</taxon>
        <taxon>Streptosporangiales</taxon>
        <taxon>Thermomonosporaceae</taxon>
        <taxon>Actinoallomurus</taxon>
    </lineage>
</organism>
<feature type="transmembrane region" description="Helical" evidence="7">
    <location>
        <begin position="299"/>
        <end position="321"/>
    </location>
</feature>
<keyword evidence="4 5" id="KW-0067">ATP-binding</keyword>
<feature type="region of interest" description="Disordered" evidence="6">
    <location>
        <begin position="324"/>
        <end position="440"/>
    </location>
</feature>
<dbReference type="PROSITE" id="PS00107">
    <property type="entry name" value="PROTEIN_KINASE_ATP"/>
    <property type="match status" value="1"/>
</dbReference>
<feature type="compositionally biased region" description="Gly residues" evidence="6">
    <location>
        <begin position="395"/>
        <end position="440"/>
    </location>
</feature>
<reference evidence="10" key="1">
    <citation type="journal article" date="2019" name="Int. J. Syst. Evol. Microbiol.">
        <title>The Global Catalogue of Microorganisms (GCM) 10K type strain sequencing project: providing services to taxonomists for standard genome sequencing and annotation.</title>
        <authorList>
            <consortium name="The Broad Institute Genomics Platform"/>
            <consortium name="The Broad Institute Genome Sequencing Center for Infectious Disease"/>
            <person name="Wu L."/>
            <person name="Ma J."/>
        </authorList>
    </citation>
    <scope>NUCLEOTIDE SEQUENCE [LARGE SCALE GENOMIC DNA]</scope>
    <source>
        <strain evidence="10">JCM 3146</strain>
    </source>
</reference>
<feature type="binding site" evidence="5">
    <location>
        <position position="61"/>
    </location>
    <ligand>
        <name>ATP</name>
        <dbReference type="ChEBI" id="CHEBI:30616"/>
    </ligand>
</feature>
<keyword evidence="7" id="KW-0812">Transmembrane</keyword>
<dbReference type="PROSITE" id="PS50011">
    <property type="entry name" value="PROTEIN_KINASE_DOM"/>
    <property type="match status" value="1"/>
</dbReference>
<dbReference type="SMART" id="SM00220">
    <property type="entry name" value="S_TKc"/>
    <property type="match status" value="1"/>
</dbReference>
<dbReference type="InterPro" id="IPR017441">
    <property type="entry name" value="Protein_kinase_ATP_BS"/>
</dbReference>
<dbReference type="Gene3D" id="1.10.510.10">
    <property type="entry name" value="Transferase(Phosphotransferase) domain 1"/>
    <property type="match status" value="1"/>
</dbReference>
<protein>
    <submittedName>
        <fullName evidence="9">Serine/threonine-protein kinase</fullName>
    </submittedName>
</protein>
<evidence type="ECO:0000256" key="3">
    <source>
        <dbReference type="ARBA" id="ARBA00022777"/>
    </source>
</evidence>
<evidence type="ECO:0000256" key="4">
    <source>
        <dbReference type="ARBA" id="ARBA00022840"/>
    </source>
</evidence>
<evidence type="ECO:0000256" key="2">
    <source>
        <dbReference type="ARBA" id="ARBA00022741"/>
    </source>
</evidence>
<dbReference type="Gene3D" id="3.30.200.20">
    <property type="entry name" value="Phosphorylase Kinase, domain 1"/>
    <property type="match status" value="1"/>
</dbReference>
<dbReference type="PANTHER" id="PTHR43289:SF34">
    <property type="entry name" value="SERINE_THREONINE-PROTEIN KINASE YBDM-RELATED"/>
    <property type="match status" value="1"/>
</dbReference>
<keyword evidence="1" id="KW-0808">Transferase</keyword>
<keyword evidence="2 5" id="KW-0547">Nucleotide-binding</keyword>
<keyword evidence="7" id="KW-0472">Membrane</keyword>
<dbReference type="Proteomes" id="UP001501822">
    <property type="component" value="Unassembled WGS sequence"/>
</dbReference>
<dbReference type="InterPro" id="IPR011009">
    <property type="entry name" value="Kinase-like_dom_sf"/>
</dbReference>
<evidence type="ECO:0000256" key="5">
    <source>
        <dbReference type="PROSITE-ProRule" id="PRU10141"/>
    </source>
</evidence>
<evidence type="ECO:0000256" key="1">
    <source>
        <dbReference type="ARBA" id="ARBA00022679"/>
    </source>
</evidence>
<dbReference type="RefSeq" id="WP_252802178.1">
    <property type="nucleotide sequence ID" value="NZ_BAAABM010000047.1"/>
</dbReference>
<dbReference type="SUPFAM" id="SSF56112">
    <property type="entry name" value="Protein kinase-like (PK-like)"/>
    <property type="match status" value="1"/>
</dbReference>
<sequence length="440" mass="44670">METFSAPGLGGLTVLASGVLPLEVDDPASIGGHRLVARLGSGGMGVVYLGRDRDGRLVAVKTARPEDADDESVRLRFQSEADCARRVPGGWTARVLADGTTERPPYLITEYIEGPSLAHIVDTGGPLQPEQLRALATGVARALTAIHGAGMVHRDLKPANVLLTPTGPRIIDFGIAQRLPASGGLTRDGVVMGSPGWIPPERLTGRPATGASDVFGWGCLVAYAGIGRNPFGEGDGDELAGRVIHQPPDLTGLDESLRPLVEAALAKDPAERPRPAELLARLGVTPTRPQETRHARRSVVPALIAAAIAATAAVVVATVLYGTRGEESRPPTGRATVTPTQGGAPSLRPRGHTPPRPDSAGTAPPAAHRTAPGGTPARTSPAATAQPTKTTSGHGAPGNGTGTGTGDGGTATGNNGNNGKGKGRTNGGNGNGNGNGGKAK</sequence>
<evidence type="ECO:0000256" key="6">
    <source>
        <dbReference type="SAM" id="MobiDB-lite"/>
    </source>
</evidence>
<evidence type="ECO:0000256" key="7">
    <source>
        <dbReference type="SAM" id="Phobius"/>
    </source>
</evidence>
<dbReference type="EMBL" id="BAAABM010000047">
    <property type="protein sequence ID" value="GAA0356373.1"/>
    <property type="molecule type" value="Genomic_DNA"/>
</dbReference>
<dbReference type="InterPro" id="IPR000719">
    <property type="entry name" value="Prot_kinase_dom"/>
</dbReference>
<keyword evidence="3 9" id="KW-0418">Kinase</keyword>
<evidence type="ECO:0000313" key="10">
    <source>
        <dbReference type="Proteomes" id="UP001501822"/>
    </source>
</evidence>
<accession>A0ABP3GYS9</accession>
<gene>
    <name evidence="9" type="ORF">GCM10010151_52510</name>
</gene>
<dbReference type="Pfam" id="PF00069">
    <property type="entry name" value="Pkinase"/>
    <property type="match status" value="1"/>
</dbReference>
<name>A0ABP3GYS9_9ACTN</name>
<evidence type="ECO:0000259" key="8">
    <source>
        <dbReference type="PROSITE" id="PS50011"/>
    </source>
</evidence>
<dbReference type="GO" id="GO:0016301">
    <property type="term" value="F:kinase activity"/>
    <property type="evidence" value="ECO:0007669"/>
    <property type="project" value="UniProtKB-KW"/>
</dbReference>
<keyword evidence="10" id="KW-1185">Reference proteome</keyword>
<keyword evidence="7" id="KW-1133">Transmembrane helix</keyword>
<dbReference type="PANTHER" id="PTHR43289">
    <property type="entry name" value="MITOGEN-ACTIVATED PROTEIN KINASE KINASE KINASE 20-RELATED"/>
    <property type="match status" value="1"/>
</dbReference>